<evidence type="ECO:0000313" key="5">
    <source>
        <dbReference type="Proteomes" id="UP001140206"/>
    </source>
</evidence>
<keyword evidence="3" id="KW-0732">Signal</keyword>
<name>A0AAV8CBX0_9POAL</name>
<protein>
    <submittedName>
        <fullName evidence="4">GDSL esterase/lipase</fullName>
    </submittedName>
</protein>
<keyword evidence="5" id="KW-1185">Reference proteome</keyword>
<organism evidence="4 5">
    <name type="scientific">Rhynchospora pubera</name>
    <dbReference type="NCBI Taxonomy" id="906938"/>
    <lineage>
        <taxon>Eukaryota</taxon>
        <taxon>Viridiplantae</taxon>
        <taxon>Streptophyta</taxon>
        <taxon>Embryophyta</taxon>
        <taxon>Tracheophyta</taxon>
        <taxon>Spermatophyta</taxon>
        <taxon>Magnoliopsida</taxon>
        <taxon>Liliopsida</taxon>
        <taxon>Poales</taxon>
        <taxon>Cyperaceae</taxon>
        <taxon>Cyperoideae</taxon>
        <taxon>Rhynchosporeae</taxon>
        <taxon>Rhynchospora</taxon>
    </lineage>
</organism>
<dbReference type="AlphaFoldDB" id="A0AAV8CBX0"/>
<feature type="signal peptide" evidence="3">
    <location>
        <begin position="1"/>
        <end position="27"/>
    </location>
</feature>
<dbReference type="EMBL" id="JAMFTS010000005">
    <property type="protein sequence ID" value="KAJ4752349.1"/>
    <property type="molecule type" value="Genomic_DNA"/>
</dbReference>
<dbReference type="Gene3D" id="3.40.50.1110">
    <property type="entry name" value="SGNH hydrolase"/>
    <property type="match status" value="1"/>
</dbReference>
<accession>A0AAV8CBX0</accession>
<evidence type="ECO:0000256" key="2">
    <source>
        <dbReference type="ARBA" id="ARBA00023180"/>
    </source>
</evidence>
<sequence length="137" mass="15016">MASWYVFFPLHIYTLSLLLILTKPGDCCFTHIFCFGDSISDTGNYLKSIGDRYHPVGSLPYGETYFGRPTGRYSDGRIILDFIAQAYGLPFIPPYLSGNTTKDFPHGVNFAVGGATALNSFAITAAIDLTISVQSQK</sequence>
<dbReference type="PANTHER" id="PTHR22835">
    <property type="entry name" value="ZINC FINGER FYVE DOMAIN CONTAINING PROTEIN"/>
    <property type="match status" value="1"/>
</dbReference>
<evidence type="ECO:0000313" key="4">
    <source>
        <dbReference type="EMBL" id="KAJ4752349.1"/>
    </source>
</evidence>
<keyword evidence="2" id="KW-0325">Glycoprotein</keyword>
<comment type="caution">
    <text evidence="4">The sequence shown here is derived from an EMBL/GenBank/DDBJ whole genome shotgun (WGS) entry which is preliminary data.</text>
</comment>
<evidence type="ECO:0000256" key="1">
    <source>
        <dbReference type="ARBA" id="ARBA00008668"/>
    </source>
</evidence>
<dbReference type="InterPro" id="IPR036514">
    <property type="entry name" value="SGNH_hydro_sf"/>
</dbReference>
<dbReference type="PANTHER" id="PTHR22835:SF659">
    <property type="entry name" value="GDSL LIPASE_ACYLHYDROLASE, PUTATIVE (AFU_ORTHOLOGUE AFUA_2G00510)-RELATED"/>
    <property type="match status" value="1"/>
</dbReference>
<proteinExistence type="inferred from homology"/>
<dbReference type="InterPro" id="IPR001087">
    <property type="entry name" value="GDSL"/>
</dbReference>
<dbReference type="Pfam" id="PF00657">
    <property type="entry name" value="Lipase_GDSL"/>
    <property type="match status" value="1"/>
</dbReference>
<reference evidence="4" key="1">
    <citation type="submission" date="2022-08" db="EMBL/GenBank/DDBJ databases">
        <authorList>
            <person name="Marques A."/>
        </authorList>
    </citation>
    <scope>NUCLEOTIDE SEQUENCE</scope>
    <source>
        <strain evidence="4">RhyPub2mFocal</strain>
        <tissue evidence="4">Leaves</tissue>
    </source>
</reference>
<evidence type="ECO:0000256" key="3">
    <source>
        <dbReference type="SAM" id="SignalP"/>
    </source>
</evidence>
<dbReference type="Proteomes" id="UP001140206">
    <property type="component" value="Chromosome 5"/>
</dbReference>
<comment type="similarity">
    <text evidence="1">Belongs to the 'GDSL' lipolytic enzyme family.</text>
</comment>
<feature type="chain" id="PRO_5043967272" evidence="3">
    <location>
        <begin position="28"/>
        <end position="137"/>
    </location>
</feature>
<dbReference type="GO" id="GO:0016788">
    <property type="term" value="F:hydrolase activity, acting on ester bonds"/>
    <property type="evidence" value="ECO:0007669"/>
    <property type="project" value="InterPro"/>
</dbReference>
<gene>
    <name evidence="4" type="ORF">LUZ62_086754</name>
</gene>